<dbReference type="STRING" id="197221.gene:10747666"/>
<evidence type="ECO:0000313" key="2">
    <source>
        <dbReference type="Proteomes" id="UP000000440"/>
    </source>
</evidence>
<dbReference type="EMBL" id="BA000039">
    <property type="protein sequence ID" value="BAC08625.1"/>
    <property type="molecule type" value="Genomic_DNA"/>
</dbReference>
<dbReference type="Proteomes" id="UP000000440">
    <property type="component" value="Chromosome"/>
</dbReference>
<protein>
    <submittedName>
        <fullName evidence="1">Tlr1072 protein</fullName>
    </submittedName>
</protein>
<dbReference type="RefSeq" id="WP_011056915.1">
    <property type="nucleotide sequence ID" value="NC_004113.1"/>
</dbReference>
<organism evidence="1 2">
    <name type="scientific">Thermosynechococcus vestitus (strain NIES-2133 / IAM M-273 / BP-1)</name>
    <dbReference type="NCBI Taxonomy" id="197221"/>
    <lineage>
        <taxon>Bacteria</taxon>
        <taxon>Bacillati</taxon>
        <taxon>Cyanobacteriota</taxon>
        <taxon>Cyanophyceae</taxon>
        <taxon>Acaryochloridales</taxon>
        <taxon>Thermosynechococcaceae</taxon>
        <taxon>Thermosynechococcus</taxon>
    </lineage>
</organism>
<dbReference type="AlphaFoldDB" id="Q8DJZ8"/>
<dbReference type="eggNOG" id="ENOG5033BSI">
    <property type="taxonomic scope" value="Bacteria"/>
</dbReference>
<sequence length="151" mass="16117">MIEVLRLMMLRSPKRAMGIGLSVGSLPVIVGTLIALATAQPVRAQEASLLPPEMMKTTVEQMSDALAQYVSRASCADITQLIQMLPTNSSNPAPDPNSIIGAVMLSIKNSPELQSIIASRVGPPLISKTMECNMISPELLMEVMSRSPSTP</sequence>
<gene>
    <name evidence="1" type="ordered locus">tlr1072</name>
</gene>
<reference evidence="1 2" key="1">
    <citation type="journal article" date="2002" name="DNA Res.">
        <title>Complete genome structure of the thermophilic cyanobacterium Thermosynechococcus elongatus BP-1.</title>
        <authorList>
            <person name="Nakamura Y."/>
            <person name="Kaneko T."/>
            <person name="Sato S."/>
            <person name="Ikeuchi M."/>
            <person name="Katoh H."/>
            <person name="Sasamoto S."/>
            <person name="Watanabe A."/>
            <person name="Iriguchi M."/>
            <person name="Kawashima K."/>
            <person name="Kimura T."/>
            <person name="Kishida Y."/>
            <person name="Kiyokawa C."/>
            <person name="Kohara M."/>
            <person name="Matsumoto M."/>
            <person name="Matsuno A."/>
            <person name="Nakazaki N."/>
            <person name="Shimpo S."/>
            <person name="Sugimoto M."/>
            <person name="Takeuchi C."/>
            <person name="Yamada M."/>
            <person name="Tabata S."/>
        </authorList>
    </citation>
    <scope>NUCLEOTIDE SEQUENCE [LARGE SCALE GENOMIC DNA]</scope>
    <source>
        <strain evidence="2">IAM M-273 / NIES-2133 / BP-1</strain>
    </source>
</reference>
<evidence type="ECO:0000313" key="1">
    <source>
        <dbReference type="EMBL" id="BAC08625.1"/>
    </source>
</evidence>
<accession>Q8DJZ8</accession>
<proteinExistence type="predicted"/>
<name>Q8DJZ8_THEVB</name>
<dbReference type="KEGG" id="tel:tlr1072"/>
<keyword evidence="2" id="KW-1185">Reference proteome</keyword>
<dbReference type="EnsemblBacteria" id="BAC08625">
    <property type="protein sequence ID" value="BAC08625"/>
    <property type="gene ID" value="BAC08625"/>
</dbReference>